<name>A0A655JSD4_MYCTX</name>
<evidence type="ECO:0000313" key="5">
    <source>
        <dbReference type="Proteomes" id="UP000044938"/>
    </source>
</evidence>
<evidence type="ECO:0000256" key="1">
    <source>
        <dbReference type="SAM" id="MobiDB-lite"/>
    </source>
</evidence>
<dbReference type="EMBL" id="CSAJ01001168">
    <property type="protein sequence ID" value="COX68736.1"/>
    <property type="molecule type" value="Genomic_DNA"/>
</dbReference>
<accession>A0A655JSD4</accession>
<protein>
    <submittedName>
        <fullName evidence="2">Uncharacterized protein</fullName>
    </submittedName>
</protein>
<reference evidence="3" key="2">
    <citation type="submission" date="2015-03" db="EMBL/GenBank/DDBJ databases">
        <authorList>
            <consortium name="Pathogen Informatics"/>
            <person name="Murphy D."/>
        </authorList>
    </citation>
    <scope>NUCLEOTIDE SEQUENCE</scope>
    <source>
        <strain evidence="3">N09902308</strain>
    </source>
</reference>
<dbReference type="Proteomes" id="UP000039021">
    <property type="component" value="Unassembled WGS sequence"/>
</dbReference>
<reference evidence="4 5" key="1">
    <citation type="submission" date="2015-03" db="EMBL/GenBank/DDBJ databases">
        <authorList>
            <consortium name="Pathogen Informatics"/>
        </authorList>
    </citation>
    <scope>NUCLEOTIDE SEQUENCE [LARGE SCALE GENOMIC DNA]</scope>
    <source>
        <strain evidence="2 5">M09401471</strain>
        <strain evidence="4">N09902308</strain>
    </source>
</reference>
<evidence type="ECO:0000313" key="4">
    <source>
        <dbReference type="Proteomes" id="UP000039021"/>
    </source>
</evidence>
<proteinExistence type="predicted"/>
<dbReference type="EMBL" id="CSBK01003232">
    <property type="protein sequence ID" value="CPA72439.1"/>
    <property type="molecule type" value="Genomic_DNA"/>
</dbReference>
<evidence type="ECO:0000313" key="2">
    <source>
        <dbReference type="EMBL" id="COX68736.1"/>
    </source>
</evidence>
<gene>
    <name evidence="2" type="ORF">ERS007720_04796</name>
    <name evidence="3" type="ORF">ERS007739_04791</name>
</gene>
<organism evidence="2 5">
    <name type="scientific">Mycobacterium tuberculosis</name>
    <dbReference type="NCBI Taxonomy" id="1773"/>
    <lineage>
        <taxon>Bacteria</taxon>
        <taxon>Bacillati</taxon>
        <taxon>Actinomycetota</taxon>
        <taxon>Actinomycetes</taxon>
        <taxon>Mycobacteriales</taxon>
        <taxon>Mycobacteriaceae</taxon>
        <taxon>Mycobacterium</taxon>
        <taxon>Mycobacterium tuberculosis complex</taxon>
    </lineage>
</organism>
<dbReference type="AlphaFoldDB" id="A0A655JSD4"/>
<evidence type="ECO:0000313" key="3">
    <source>
        <dbReference type="EMBL" id="CPA72439.1"/>
    </source>
</evidence>
<dbReference type="Proteomes" id="UP000044938">
    <property type="component" value="Unassembled WGS sequence"/>
</dbReference>
<sequence>MPELTTVVPPTARPIGSTTAGRPSATVAPAPRYNPA</sequence>
<feature type="region of interest" description="Disordered" evidence="1">
    <location>
        <begin position="1"/>
        <end position="36"/>
    </location>
</feature>